<evidence type="ECO:0000259" key="6">
    <source>
        <dbReference type="PROSITE" id="PS50893"/>
    </source>
</evidence>
<evidence type="ECO:0000256" key="1">
    <source>
        <dbReference type="ARBA" id="ARBA00022737"/>
    </source>
</evidence>
<keyword evidence="4" id="KW-0175">Coiled coil</keyword>
<evidence type="ECO:0000256" key="2">
    <source>
        <dbReference type="ARBA" id="ARBA00022741"/>
    </source>
</evidence>
<dbReference type="AlphaFoldDB" id="A0AAD5TIK1"/>
<feature type="domain" description="ABC transporter" evidence="6">
    <location>
        <begin position="65"/>
        <end position="305"/>
    </location>
</feature>
<dbReference type="Pfam" id="PF12848">
    <property type="entry name" value="ABC_tran_Xtn"/>
    <property type="match status" value="1"/>
</dbReference>
<gene>
    <name evidence="7" type="ORF">HDU87_005803</name>
</gene>
<evidence type="ECO:0000313" key="7">
    <source>
        <dbReference type="EMBL" id="KAJ3175662.1"/>
    </source>
</evidence>
<dbReference type="PROSITE" id="PS50893">
    <property type="entry name" value="ABC_TRANSPORTER_2"/>
    <property type="match status" value="2"/>
</dbReference>
<dbReference type="SMART" id="SM00382">
    <property type="entry name" value="AAA"/>
    <property type="match status" value="2"/>
</dbReference>
<feature type="domain" description="ABC transporter" evidence="6">
    <location>
        <begin position="376"/>
        <end position="595"/>
    </location>
</feature>
<dbReference type="InterPro" id="IPR017871">
    <property type="entry name" value="ABC_transporter-like_CS"/>
</dbReference>
<dbReference type="InterPro" id="IPR003593">
    <property type="entry name" value="AAA+_ATPase"/>
</dbReference>
<evidence type="ECO:0000313" key="8">
    <source>
        <dbReference type="Proteomes" id="UP001212152"/>
    </source>
</evidence>
<keyword evidence="2" id="KW-0547">Nucleotide-binding</keyword>
<evidence type="ECO:0000256" key="3">
    <source>
        <dbReference type="ARBA" id="ARBA00022840"/>
    </source>
</evidence>
<feature type="coiled-coil region" evidence="4">
    <location>
        <begin position="135"/>
        <end position="162"/>
    </location>
</feature>
<dbReference type="GO" id="GO:0005524">
    <property type="term" value="F:ATP binding"/>
    <property type="evidence" value="ECO:0007669"/>
    <property type="project" value="UniProtKB-KW"/>
</dbReference>
<dbReference type="EMBL" id="JADGJQ010000049">
    <property type="protein sequence ID" value="KAJ3175662.1"/>
    <property type="molecule type" value="Genomic_DNA"/>
</dbReference>
<accession>A0AAD5TIK1</accession>
<keyword evidence="1" id="KW-0677">Repeat</keyword>
<feature type="region of interest" description="Disordered" evidence="5">
    <location>
        <begin position="1"/>
        <end position="33"/>
    </location>
</feature>
<dbReference type="CDD" id="cd03221">
    <property type="entry name" value="ABCF_EF-3"/>
    <property type="match status" value="2"/>
</dbReference>
<dbReference type="InterPro" id="IPR003439">
    <property type="entry name" value="ABC_transporter-like_ATP-bd"/>
</dbReference>
<feature type="compositionally biased region" description="Basic and acidic residues" evidence="5">
    <location>
        <begin position="1"/>
        <end position="28"/>
    </location>
</feature>
<dbReference type="InterPro" id="IPR032781">
    <property type="entry name" value="ABC_tran_Xtn"/>
</dbReference>
<protein>
    <recommendedName>
        <fullName evidence="6">ABC transporter domain-containing protein</fullName>
    </recommendedName>
</protein>
<evidence type="ECO:0000256" key="4">
    <source>
        <dbReference type="SAM" id="Coils"/>
    </source>
</evidence>
<dbReference type="Pfam" id="PF00005">
    <property type="entry name" value="ABC_tran"/>
    <property type="match status" value="2"/>
</dbReference>
<dbReference type="Proteomes" id="UP001212152">
    <property type="component" value="Unassembled WGS sequence"/>
</dbReference>
<keyword evidence="3" id="KW-0067">ATP-binding</keyword>
<comment type="caution">
    <text evidence="7">The sequence shown here is derived from an EMBL/GenBank/DDBJ whole genome shotgun (WGS) entry which is preliminary data.</text>
</comment>
<dbReference type="GO" id="GO:0016887">
    <property type="term" value="F:ATP hydrolysis activity"/>
    <property type="evidence" value="ECO:0007669"/>
    <property type="project" value="InterPro"/>
</dbReference>
<name>A0AAD5TIK1_9FUNG</name>
<proteinExistence type="predicted"/>
<reference evidence="7" key="1">
    <citation type="submission" date="2020-05" db="EMBL/GenBank/DDBJ databases">
        <title>Phylogenomic resolution of chytrid fungi.</title>
        <authorList>
            <person name="Stajich J.E."/>
            <person name="Amses K."/>
            <person name="Simmons R."/>
            <person name="Seto K."/>
            <person name="Myers J."/>
            <person name="Bonds A."/>
            <person name="Quandt C.A."/>
            <person name="Barry K."/>
            <person name="Liu P."/>
            <person name="Grigoriev I."/>
            <person name="Longcore J.E."/>
            <person name="James T.Y."/>
        </authorList>
    </citation>
    <scope>NUCLEOTIDE SEQUENCE</scope>
    <source>
        <strain evidence="7">JEL0379</strain>
    </source>
</reference>
<dbReference type="Gene3D" id="3.40.50.300">
    <property type="entry name" value="P-loop containing nucleotide triphosphate hydrolases"/>
    <property type="match status" value="2"/>
</dbReference>
<dbReference type="InterPro" id="IPR050611">
    <property type="entry name" value="ABCF"/>
</dbReference>
<feature type="region of interest" description="Disordered" evidence="5">
    <location>
        <begin position="617"/>
        <end position="643"/>
    </location>
</feature>
<dbReference type="PROSITE" id="PS00211">
    <property type="entry name" value="ABC_TRANSPORTER_1"/>
    <property type="match status" value="1"/>
</dbReference>
<sequence length="811" mass="90287">MAPKTGKEERAAKKADRAAKKAEKDKASGKTAAVDESAEALAKLNLETNRVASGVLTSQKDSRDIKIEQYSLAFYSQQLINDTTIELNYGRRYALIGPNGSGKSTFLQSLAAREIPIPEHIDIYLLNSEYPPTEMTGLQAVIDDAEKELKRLEKLMEDTLADDPESAILDDIMERMEAMDASTFESRAASILYGLGFDEVRMKLPTKDLSGGWRMRVALARALFVKPTMLLLDEPTNHLDLGACVWLEEYLAQYDRILLLVSHSQDFMNGVCTNVIDLTAKKQFQYYAGNYDSYVKTKEELEVNQMKAYEKQQGEIAHMKQFIASCGTYANLVRQAKSRQKILDKMEADGLVEKVEKRAEFKFAFESSGPLPPPVLSFTDMSFAYSGNLKDCIYRHLEFGADTESRIALVGPNGAGKSTLLKLMSGELSPTDGTIQRHPHLKIGKYSQHSADQLDLEVSAIDYLRRKFPDMPQDLPTWRSHIGRFGLTGASQLCPIGQLSDGQRARIVFCELALQRPNMLLLDEPTNPLDIETIDSLANAIKEFDGGVVLVSHDFRLISQVAEQIWLCENGTMTLWTRGGIADYKKHLRKQVLAGPKAAIDTVKRARTPAVMLSENRSTTIKSKRSEKPSTTIKSKRQKKQEAAEEAKEIARLRSVWVRHQISNPKVAAKLSPEFKLHAYKMAHDLARLVCDYPNVSAKVCAARTRQLEGETDAAIIDAIDAVADEEDTAATAALKSYVEAVKTALDDPGVTLDLKTYTALATMCREELEYLDENPYLWAEDAIPRLAKAKAMAHPIVGHLSIVSRALRAK</sequence>
<evidence type="ECO:0000256" key="5">
    <source>
        <dbReference type="SAM" id="MobiDB-lite"/>
    </source>
</evidence>
<dbReference type="FunFam" id="3.40.50.300:FF:000549">
    <property type="entry name" value="ABC transporter ATP-binding protein arb1"/>
    <property type="match status" value="1"/>
</dbReference>
<dbReference type="InterPro" id="IPR027417">
    <property type="entry name" value="P-loop_NTPase"/>
</dbReference>
<keyword evidence="8" id="KW-1185">Reference proteome</keyword>
<dbReference type="SUPFAM" id="SSF52540">
    <property type="entry name" value="P-loop containing nucleoside triphosphate hydrolases"/>
    <property type="match status" value="2"/>
</dbReference>
<dbReference type="PANTHER" id="PTHR19211:SF15">
    <property type="entry name" value="ATP-BINDING CASSETTE SUB-FAMILY F MEMBER 2"/>
    <property type="match status" value="1"/>
</dbReference>
<dbReference type="FunFam" id="3.40.50.300:FF:000618">
    <property type="entry name" value="ATP-binding cassette (ABC) transporter, putative"/>
    <property type="match status" value="1"/>
</dbReference>
<organism evidence="7 8">
    <name type="scientific">Geranomyces variabilis</name>
    <dbReference type="NCBI Taxonomy" id="109894"/>
    <lineage>
        <taxon>Eukaryota</taxon>
        <taxon>Fungi</taxon>
        <taxon>Fungi incertae sedis</taxon>
        <taxon>Chytridiomycota</taxon>
        <taxon>Chytridiomycota incertae sedis</taxon>
        <taxon>Chytridiomycetes</taxon>
        <taxon>Spizellomycetales</taxon>
        <taxon>Powellomycetaceae</taxon>
        <taxon>Geranomyces</taxon>
    </lineage>
</organism>
<dbReference type="PANTHER" id="PTHR19211">
    <property type="entry name" value="ATP-BINDING TRANSPORT PROTEIN-RELATED"/>
    <property type="match status" value="1"/>
</dbReference>